<dbReference type="Gene3D" id="3.40.50.720">
    <property type="entry name" value="NAD(P)-binding Rossmann-like Domain"/>
    <property type="match status" value="2"/>
</dbReference>
<dbReference type="PANTHER" id="PTHR42789:SF1">
    <property type="entry name" value="D-ISOMER SPECIFIC 2-HYDROXYACID DEHYDROGENASE FAMILY PROTEIN (AFU_ORTHOLOGUE AFUA_6G10090)"/>
    <property type="match status" value="1"/>
</dbReference>
<dbReference type="AlphaFoldDB" id="A0A3P3XNX7"/>
<evidence type="ECO:0000259" key="7">
    <source>
        <dbReference type="Pfam" id="PF02826"/>
    </source>
</evidence>
<sequence length="309" mass="33536">MENIIVTPRSLSKGNNPLLARIKDAGYNLVFPNPGKQPTEDELVEVIGDAVGYIAGVEPITAAVLEKAEKLKVISRNGTGIDNIDLETARKKNIKIRKADGANARGVAELTIGLILAAVRDIVLSDRSLKSGIWNREKGFELEDKTLGIIGCGKIGQLVSRFALEFGMNVLAYDAYPNPDFHPSGNFRFDALRAVLKNSDIVSLHCPPLPDKRPLIEAAEIATMKHGAIIINTARQSLVDEKALLEALDSGILHCYAIDAFDKEPPDDLSLAKNERVIVTPHIGGFTEESIQRATEAAIDNLLESLQEA</sequence>
<dbReference type="InterPro" id="IPR029752">
    <property type="entry name" value="D-isomer_DH_CS1"/>
</dbReference>
<dbReference type="SUPFAM" id="SSF51735">
    <property type="entry name" value="NAD(P)-binding Rossmann-fold domains"/>
    <property type="match status" value="1"/>
</dbReference>
<dbReference type="GO" id="GO:0047545">
    <property type="term" value="F:(S)-2-hydroxyglutarate dehydrogenase activity"/>
    <property type="evidence" value="ECO:0007669"/>
    <property type="project" value="UniProtKB-ARBA"/>
</dbReference>
<feature type="domain" description="D-isomer specific 2-hydroxyacid dehydrogenase NAD-binding" evidence="7">
    <location>
        <begin position="112"/>
        <end position="284"/>
    </location>
</feature>
<dbReference type="CDD" id="cd12172">
    <property type="entry name" value="PGDH_like_2"/>
    <property type="match status" value="1"/>
</dbReference>
<dbReference type="PROSITE" id="PS00065">
    <property type="entry name" value="D_2_HYDROXYACID_DH_1"/>
    <property type="match status" value="1"/>
</dbReference>
<gene>
    <name evidence="8" type="ORF">SPIRO4BDMA_40537</name>
</gene>
<dbReference type="InterPro" id="IPR006139">
    <property type="entry name" value="D-isomer_2_OHA_DH_cat_dom"/>
</dbReference>
<dbReference type="GO" id="GO:0051287">
    <property type="term" value="F:NAD binding"/>
    <property type="evidence" value="ECO:0007669"/>
    <property type="project" value="InterPro"/>
</dbReference>
<evidence type="ECO:0000259" key="6">
    <source>
        <dbReference type="Pfam" id="PF00389"/>
    </source>
</evidence>
<dbReference type="InterPro" id="IPR006140">
    <property type="entry name" value="D-isomer_DH_NAD-bd"/>
</dbReference>
<keyword evidence="3 5" id="KW-0560">Oxidoreductase</keyword>
<dbReference type="SUPFAM" id="SSF52283">
    <property type="entry name" value="Formate/glycerate dehydrogenase catalytic domain-like"/>
    <property type="match status" value="1"/>
</dbReference>
<dbReference type="EMBL" id="FWDO01000004">
    <property type="protein sequence ID" value="SLM17965.1"/>
    <property type="molecule type" value="Genomic_DNA"/>
</dbReference>
<organism evidence="8">
    <name type="scientific">uncultured spirochete</name>
    <dbReference type="NCBI Taxonomy" id="156406"/>
    <lineage>
        <taxon>Bacteria</taxon>
        <taxon>Pseudomonadati</taxon>
        <taxon>Spirochaetota</taxon>
        <taxon>Spirochaetia</taxon>
        <taxon>Spirochaetales</taxon>
        <taxon>environmental samples</taxon>
    </lineage>
</organism>
<dbReference type="PANTHER" id="PTHR42789">
    <property type="entry name" value="D-ISOMER SPECIFIC 2-HYDROXYACID DEHYDROGENASE FAMILY PROTEIN (AFU_ORTHOLOGUE AFUA_6G10090)"/>
    <property type="match status" value="1"/>
</dbReference>
<dbReference type="InterPro" id="IPR050857">
    <property type="entry name" value="D-2-hydroxyacid_DH"/>
</dbReference>
<evidence type="ECO:0000256" key="5">
    <source>
        <dbReference type="RuleBase" id="RU003719"/>
    </source>
</evidence>
<name>A0A3P3XNX7_9SPIR</name>
<comment type="similarity">
    <text evidence="1 5">Belongs to the D-isomer specific 2-hydroxyacid dehydrogenase family.</text>
</comment>
<dbReference type="GO" id="GO:0006564">
    <property type="term" value="P:L-serine biosynthetic process"/>
    <property type="evidence" value="ECO:0007669"/>
    <property type="project" value="UniProtKB-ARBA"/>
</dbReference>
<dbReference type="Pfam" id="PF00389">
    <property type="entry name" value="2-Hacid_dh"/>
    <property type="match status" value="1"/>
</dbReference>
<dbReference type="Pfam" id="PF02826">
    <property type="entry name" value="2-Hacid_dh_C"/>
    <property type="match status" value="1"/>
</dbReference>
<dbReference type="FunFam" id="3.40.50.720:FF:000041">
    <property type="entry name" value="D-3-phosphoglycerate dehydrogenase"/>
    <property type="match status" value="1"/>
</dbReference>
<evidence type="ECO:0000313" key="8">
    <source>
        <dbReference type="EMBL" id="SLM17965.1"/>
    </source>
</evidence>
<evidence type="ECO:0000256" key="1">
    <source>
        <dbReference type="ARBA" id="ARBA00005854"/>
    </source>
</evidence>
<proteinExistence type="inferred from homology"/>
<accession>A0A3P3XNX7</accession>
<keyword evidence="2" id="KW-0028">Amino-acid biosynthesis</keyword>
<keyword evidence="4" id="KW-0520">NAD</keyword>
<evidence type="ECO:0000256" key="2">
    <source>
        <dbReference type="ARBA" id="ARBA00022605"/>
    </source>
</evidence>
<evidence type="ECO:0000256" key="4">
    <source>
        <dbReference type="ARBA" id="ARBA00023027"/>
    </source>
</evidence>
<evidence type="ECO:0000256" key="3">
    <source>
        <dbReference type="ARBA" id="ARBA00023002"/>
    </source>
</evidence>
<reference evidence="8" key="1">
    <citation type="submission" date="2017-02" db="EMBL/GenBank/DDBJ databases">
        <authorList>
            <person name="Regsiter A."/>
            <person name="William W."/>
        </authorList>
    </citation>
    <scope>NUCLEOTIDE SEQUENCE</scope>
    <source>
        <strain evidence="8">BdmA 4</strain>
    </source>
</reference>
<feature type="domain" description="D-isomer specific 2-hydroxyacid dehydrogenase catalytic" evidence="6">
    <location>
        <begin position="19"/>
        <end position="307"/>
    </location>
</feature>
<protein>
    <submittedName>
        <fullName evidence="8">D-isomer specific 2-hydroxyacid dehydrogenase, NAD-binding protein</fullName>
    </submittedName>
</protein>
<dbReference type="InterPro" id="IPR036291">
    <property type="entry name" value="NAD(P)-bd_dom_sf"/>
</dbReference>
<dbReference type="GO" id="GO:0004617">
    <property type="term" value="F:phosphoglycerate dehydrogenase activity"/>
    <property type="evidence" value="ECO:0007669"/>
    <property type="project" value="UniProtKB-ARBA"/>
</dbReference>